<dbReference type="InterPro" id="IPR001182">
    <property type="entry name" value="FtsW/RodA"/>
</dbReference>
<keyword evidence="9 11" id="KW-0472">Membrane</keyword>
<comment type="catalytic activity">
    <reaction evidence="11">
        <text>[GlcNAc-(1-&gt;4)-Mur2Ac(oyl-L-Ala-gamma-D-Glu-L-Lys-D-Ala-D-Ala)](n)-di-trans,octa-cis-undecaprenyl diphosphate + beta-D-GlcNAc-(1-&gt;4)-Mur2Ac(oyl-L-Ala-gamma-D-Glu-L-Lys-D-Ala-D-Ala)-di-trans,octa-cis-undecaprenyl diphosphate = [GlcNAc-(1-&gt;4)-Mur2Ac(oyl-L-Ala-gamma-D-Glu-L-Lys-D-Ala-D-Ala)](n+1)-di-trans,octa-cis-undecaprenyl diphosphate + di-trans,octa-cis-undecaprenyl diphosphate + H(+)</text>
        <dbReference type="Rhea" id="RHEA:23708"/>
        <dbReference type="Rhea" id="RHEA-COMP:9602"/>
        <dbReference type="Rhea" id="RHEA-COMP:9603"/>
        <dbReference type="ChEBI" id="CHEBI:15378"/>
        <dbReference type="ChEBI" id="CHEBI:58405"/>
        <dbReference type="ChEBI" id="CHEBI:60033"/>
        <dbReference type="ChEBI" id="CHEBI:78435"/>
        <dbReference type="EC" id="2.4.99.28"/>
    </reaction>
</comment>
<keyword evidence="3 11" id="KW-0328">Glycosyltransferase</keyword>
<dbReference type="EC" id="2.4.99.28" evidence="11"/>
<evidence type="ECO:0000256" key="4">
    <source>
        <dbReference type="ARBA" id="ARBA00022679"/>
    </source>
</evidence>
<keyword evidence="2 11" id="KW-1003">Cell membrane</keyword>
<reference evidence="12 13" key="1">
    <citation type="submission" date="2016-10" db="EMBL/GenBank/DDBJ databases">
        <authorList>
            <person name="Varghese N."/>
            <person name="Submissions S."/>
        </authorList>
    </citation>
    <scope>NUCLEOTIDE SEQUENCE [LARGE SCALE GENOMIC DNA]</scope>
    <source>
        <strain evidence="12 13">DSM 18839</strain>
    </source>
</reference>
<name>A0A8G2BFY5_9PROT</name>
<evidence type="ECO:0000256" key="3">
    <source>
        <dbReference type="ARBA" id="ARBA00022676"/>
    </source>
</evidence>
<comment type="subcellular location">
    <subcellularLocation>
        <location evidence="11">Cell inner membrane</location>
        <topology evidence="11">Multi-pass membrane protein</topology>
    </subcellularLocation>
    <subcellularLocation>
        <location evidence="1">Membrane</location>
        <topology evidence="1">Multi-pass membrane protein</topology>
    </subcellularLocation>
</comment>
<dbReference type="GO" id="GO:0051301">
    <property type="term" value="P:cell division"/>
    <property type="evidence" value="ECO:0007669"/>
    <property type="project" value="InterPro"/>
</dbReference>
<proteinExistence type="inferred from homology"/>
<feature type="transmembrane region" description="Helical" evidence="11">
    <location>
        <begin position="282"/>
        <end position="303"/>
    </location>
</feature>
<feature type="transmembrane region" description="Helical" evidence="11">
    <location>
        <begin position="172"/>
        <end position="188"/>
    </location>
</feature>
<dbReference type="OrthoDB" id="9768187at2"/>
<dbReference type="PANTHER" id="PTHR30474:SF1">
    <property type="entry name" value="PEPTIDOGLYCAN GLYCOSYLTRANSFERASE MRDB"/>
    <property type="match status" value="1"/>
</dbReference>
<dbReference type="HAMAP" id="MF_02079">
    <property type="entry name" value="PGT_RodA"/>
    <property type="match status" value="1"/>
</dbReference>
<comment type="function">
    <text evidence="11">Peptidoglycan polymerase that is essential for cell wall elongation.</text>
</comment>
<gene>
    <name evidence="11" type="primary">mrdB</name>
    <name evidence="11" type="synonym">rodA</name>
    <name evidence="12" type="ORF">SAMN05660686_01377</name>
</gene>
<dbReference type="PROSITE" id="PS00428">
    <property type="entry name" value="FTSW_RODA_SPOVE"/>
    <property type="match status" value="1"/>
</dbReference>
<evidence type="ECO:0000256" key="8">
    <source>
        <dbReference type="ARBA" id="ARBA00022989"/>
    </source>
</evidence>
<evidence type="ECO:0000256" key="10">
    <source>
        <dbReference type="ARBA" id="ARBA00023316"/>
    </source>
</evidence>
<feature type="transmembrane region" description="Helical" evidence="11">
    <location>
        <begin position="195"/>
        <end position="213"/>
    </location>
</feature>
<dbReference type="InterPro" id="IPR018365">
    <property type="entry name" value="Cell_cycle_FtsW-rel_CS"/>
</dbReference>
<keyword evidence="11" id="KW-0997">Cell inner membrane</keyword>
<keyword evidence="5 11" id="KW-0812">Transmembrane</keyword>
<feature type="transmembrane region" description="Helical" evidence="11">
    <location>
        <begin position="88"/>
        <end position="112"/>
    </location>
</feature>
<dbReference type="EMBL" id="FNBW01000003">
    <property type="protein sequence ID" value="SDF44415.1"/>
    <property type="molecule type" value="Genomic_DNA"/>
</dbReference>
<evidence type="ECO:0000313" key="12">
    <source>
        <dbReference type="EMBL" id="SDF44415.1"/>
    </source>
</evidence>
<evidence type="ECO:0000313" key="13">
    <source>
        <dbReference type="Proteomes" id="UP000198615"/>
    </source>
</evidence>
<organism evidence="12 13">
    <name type="scientific">Thalassobaculum litoreum DSM 18839</name>
    <dbReference type="NCBI Taxonomy" id="1123362"/>
    <lineage>
        <taxon>Bacteria</taxon>
        <taxon>Pseudomonadati</taxon>
        <taxon>Pseudomonadota</taxon>
        <taxon>Alphaproteobacteria</taxon>
        <taxon>Rhodospirillales</taxon>
        <taxon>Thalassobaculaceae</taxon>
        <taxon>Thalassobaculum</taxon>
    </lineage>
</organism>
<evidence type="ECO:0000256" key="2">
    <source>
        <dbReference type="ARBA" id="ARBA00022475"/>
    </source>
</evidence>
<comment type="pathway">
    <text evidence="11">Cell wall biogenesis; peptidoglycan biosynthesis.</text>
</comment>
<comment type="similarity">
    <text evidence="11">Belongs to the SEDS family. MrdB/RodA subfamily.</text>
</comment>
<evidence type="ECO:0000256" key="5">
    <source>
        <dbReference type="ARBA" id="ARBA00022692"/>
    </source>
</evidence>
<keyword evidence="13" id="KW-1185">Reference proteome</keyword>
<sequence length="385" mass="41760">MAISFRSDGLNPPELSIGQKLVAINWLLVLLVVTIAGVGCLMLYSAANGDWTPWAYRHALRFGIGLTAMLTIALIDIRFWIRTAYLGYLAALLLLGAVEIMGEIGMGAQRWIDLGLFQLQPSEVMKICLVLALARYFNGLTYEEVGNPLNLIIPLLMVALPAMLVLKQPDLGTALMMIAGSGAIFFLAGVRIWKFLALIAAGVAAVPIVWQFLREYQQKRILTFLNPESDPLGSGYHILQSKIALGSGGIFGKGFLKGSQSHLNFLPEKQTDFIFTMLAEEFGMVGASCLIGLYVLVLAYGFAIAIRARSQFGRLVALGVTTTLFLYLFINVAMVMGLIPVVGVPLPMISYGGTAMLTMMIGLGLLLGVSVHRDVRIARAGVEED</sequence>
<dbReference type="AlphaFoldDB" id="A0A8G2BFY5"/>
<comment type="caution">
    <text evidence="12">The sequence shown here is derived from an EMBL/GenBank/DDBJ whole genome shotgun (WGS) entry which is preliminary data.</text>
</comment>
<evidence type="ECO:0000256" key="7">
    <source>
        <dbReference type="ARBA" id="ARBA00022984"/>
    </source>
</evidence>
<keyword evidence="7 11" id="KW-0573">Peptidoglycan synthesis</keyword>
<dbReference type="PANTHER" id="PTHR30474">
    <property type="entry name" value="CELL CYCLE PROTEIN"/>
    <property type="match status" value="1"/>
</dbReference>
<keyword evidence="8 11" id="KW-1133">Transmembrane helix</keyword>
<accession>A0A8G2BFY5</accession>
<keyword evidence="4 11" id="KW-0808">Transferase</keyword>
<dbReference type="GO" id="GO:0009252">
    <property type="term" value="P:peptidoglycan biosynthetic process"/>
    <property type="evidence" value="ECO:0007669"/>
    <property type="project" value="UniProtKB-UniRule"/>
</dbReference>
<dbReference type="UniPathway" id="UPA00219"/>
<feature type="transmembrane region" description="Helical" evidence="11">
    <location>
        <begin position="315"/>
        <end position="342"/>
    </location>
</feature>
<feature type="transmembrane region" description="Helical" evidence="11">
    <location>
        <begin position="348"/>
        <end position="369"/>
    </location>
</feature>
<feature type="transmembrane region" description="Helical" evidence="11">
    <location>
        <begin position="59"/>
        <end position="81"/>
    </location>
</feature>
<evidence type="ECO:0000256" key="9">
    <source>
        <dbReference type="ARBA" id="ARBA00023136"/>
    </source>
</evidence>
<dbReference type="GO" id="GO:0015648">
    <property type="term" value="F:lipid-linked peptidoglycan transporter activity"/>
    <property type="evidence" value="ECO:0007669"/>
    <property type="project" value="TreeGrafter"/>
</dbReference>
<dbReference type="GO" id="GO:0032153">
    <property type="term" value="C:cell division site"/>
    <property type="evidence" value="ECO:0007669"/>
    <property type="project" value="TreeGrafter"/>
</dbReference>
<dbReference type="RefSeq" id="WP_028795423.1">
    <property type="nucleotide sequence ID" value="NZ_FNBW01000003.1"/>
</dbReference>
<dbReference type="GO" id="GO:0071555">
    <property type="term" value="P:cell wall organization"/>
    <property type="evidence" value="ECO:0007669"/>
    <property type="project" value="UniProtKB-KW"/>
</dbReference>
<keyword evidence="10 11" id="KW-0961">Cell wall biogenesis/degradation</keyword>
<protein>
    <recommendedName>
        <fullName evidence="11">Peptidoglycan glycosyltransferase MrdB</fullName>
        <shortName evidence="11">PGT</shortName>
        <ecNumber evidence="11">2.4.99.28</ecNumber>
    </recommendedName>
    <alternativeName>
        <fullName evidence="11">Cell elongation protein RodA</fullName>
    </alternativeName>
    <alternativeName>
        <fullName evidence="11">Cell wall polymerase</fullName>
    </alternativeName>
    <alternativeName>
        <fullName evidence="11">Peptidoglycan polymerase</fullName>
        <shortName evidence="11">PG polymerase</shortName>
    </alternativeName>
</protein>
<dbReference type="GO" id="GO:0005886">
    <property type="term" value="C:plasma membrane"/>
    <property type="evidence" value="ECO:0007669"/>
    <property type="project" value="UniProtKB-SubCell"/>
</dbReference>
<evidence type="ECO:0000256" key="11">
    <source>
        <dbReference type="HAMAP-Rule" id="MF_02079"/>
    </source>
</evidence>
<dbReference type="InterPro" id="IPR011923">
    <property type="entry name" value="RodA/MrdB"/>
</dbReference>
<dbReference type="Pfam" id="PF01098">
    <property type="entry name" value="FTSW_RODA_SPOVE"/>
    <property type="match status" value="1"/>
</dbReference>
<dbReference type="GO" id="GO:0008360">
    <property type="term" value="P:regulation of cell shape"/>
    <property type="evidence" value="ECO:0007669"/>
    <property type="project" value="UniProtKB-KW"/>
</dbReference>
<evidence type="ECO:0000256" key="6">
    <source>
        <dbReference type="ARBA" id="ARBA00022960"/>
    </source>
</evidence>
<dbReference type="GO" id="GO:0008955">
    <property type="term" value="F:peptidoglycan glycosyltransferase activity"/>
    <property type="evidence" value="ECO:0007669"/>
    <property type="project" value="UniProtKB-UniRule"/>
</dbReference>
<dbReference type="NCBIfam" id="TIGR02210">
    <property type="entry name" value="rodA_shape"/>
    <property type="match status" value="1"/>
</dbReference>
<keyword evidence="6 11" id="KW-0133">Cell shape</keyword>
<evidence type="ECO:0000256" key="1">
    <source>
        <dbReference type="ARBA" id="ARBA00004141"/>
    </source>
</evidence>
<dbReference type="Proteomes" id="UP000198615">
    <property type="component" value="Unassembled WGS sequence"/>
</dbReference>
<feature type="transmembrane region" description="Helical" evidence="11">
    <location>
        <begin position="21"/>
        <end position="47"/>
    </location>
</feature>